<dbReference type="Proteomes" id="UP001150266">
    <property type="component" value="Unassembled WGS sequence"/>
</dbReference>
<comment type="caution">
    <text evidence="1">The sequence shown here is derived from an EMBL/GenBank/DDBJ whole genome shotgun (WGS) entry which is preliminary data.</text>
</comment>
<keyword evidence="2" id="KW-1185">Reference proteome</keyword>
<name>A0A9W9DNZ0_9AGAR</name>
<dbReference type="OrthoDB" id="3230070at2759"/>
<dbReference type="EMBL" id="JAOTPV010000008">
    <property type="protein sequence ID" value="KAJ4479149.1"/>
    <property type="molecule type" value="Genomic_DNA"/>
</dbReference>
<evidence type="ECO:0000313" key="1">
    <source>
        <dbReference type="EMBL" id="KAJ4479149.1"/>
    </source>
</evidence>
<gene>
    <name evidence="1" type="ORF">J3R30DRAFT_3289703</name>
</gene>
<dbReference type="AlphaFoldDB" id="A0A9W9DNZ0"/>
<reference evidence="1" key="1">
    <citation type="submission" date="2022-08" db="EMBL/GenBank/DDBJ databases">
        <title>A Global Phylogenomic Analysis of the Shiitake Genus Lentinula.</title>
        <authorList>
            <consortium name="DOE Joint Genome Institute"/>
            <person name="Sierra-Patev S."/>
            <person name="Min B."/>
            <person name="Naranjo-Ortiz M."/>
            <person name="Looney B."/>
            <person name="Konkel Z."/>
            <person name="Slot J.C."/>
            <person name="Sakamoto Y."/>
            <person name="Steenwyk J.L."/>
            <person name="Rokas A."/>
            <person name="Carro J."/>
            <person name="Camarero S."/>
            <person name="Ferreira P."/>
            <person name="Molpeceres G."/>
            <person name="Ruiz-Duenas F.J."/>
            <person name="Serrano A."/>
            <person name="Henrissat B."/>
            <person name="Drula E."/>
            <person name="Hughes K.W."/>
            <person name="Mata J.L."/>
            <person name="Ishikawa N.K."/>
            <person name="Vargas-Isla R."/>
            <person name="Ushijima S."/>
            <person name="Smith C.A."/>
            <person name="Ahrendt S."/>
            <person name="Andreopoulos W."/>
            <person name="He G."/>
            <person name="Labutti K."/>
            <person name="Lipzen A."/>
            <person name="Ng V."/>
            <person name="Riley R."/>
            <person name="Sandor L."/>
            <person name="Barry K."/>
            <person name="Martinez A.T."/>
            <person name="Xiao Y."/>
            <person name="Gibbons J.G."/>
            <person name="Terashima K."/>
            <person name="Grigoriev I.V."/>
            <person name="Hibbett D.S."/>
        </authorList>
    </citation>
    <scope>NUCLEOTIDE SEQUENCE</scope>
    <source>
        <strain evidence="1">JLM2183</strain>
    </source>
</reference>
<protein>
    <submittedName>
        <fullName evidence="1">Uncharacterized protein</fullName>
    </submittedName>
</protein>
<evidence type="ECO:0000313" key="2">
    <source>
        <dbReference type="Proteomes" id="UP001150266"/>
    </source>
</evidence>
<accession>A0A9W9DNZ0</accession>
<sequence length="64" mass="7367">YAKFIPKEPIQCSCGARTQNRDYIIQSCKISNNYQDLLWDISDDPKMNKILGTKEGIEVLAKFI</sequence>
<feature type="non-terminal residue" evidence="1">
    <location>
        <position position="1"/>
    </location>
</feature>
<organism evidence="1 2">
    <name type="scientific">Lentinula aciculospora</name>
    <dbReference type="NCBI Taxonomy" id="153920"/>
    <lineage>
        <taxon>Eukaryota</taxon>
        <taxon>Fungi</taxon>
        <taxon>Dikarya</taxon>
        <taxon>Basidiomycota</taxon>
        <taxon>Agaricomycotina</taxon>
        <taxon>Agaricomycetes</taxon>
        <taxon>Agaricomycetidae</taxon>
        <taxon>Agaricales</taxon>
        <taxon>Marasmiineae</taxon>
        <taxon>Omphalotaceae</taxon>
        <taxon>Lentinula</taxon>
    </lineage>
</organism>
<proteinExistence type="predicted"/>